<protein>
    <submittedName>
        <fullName evidence="2">Uncharacterized protein</fullName>
    </submittedName>
</protein>
<dbReference type="Proteomes" id="UP001359559">
    <property type="component" value="Unassembled WGS sequence"/>
</dbReference>
<feature type="compositionally biased region" description="Basic and acidic residues" evidence="1">
    <location>
        <begin position="85"/>
        <end position="99"/>
    </location>
</feature>
<feature type="compositionally biased region" description="Low complexity" evidence="1">
    <location>
        <begin position="102"/>
        <end position="111"/>
    </location>
</feature>
<name>A0AAN9JNY8_CLITE</name>
<evidence type="ECO:0000313" key="3">
    <source>
        <dbReference type="Proteomes" id="UP001359559"/>
    </source>
</evidence>
<comment type="caution">
    <text evidence="2">The sequence shown here is derived from an EMBL/GenBank/DDBJ whole genome shotgun (WGS) entry which is preliminary data.</text>
</comment>
<evidence type="ECO:0000313" key="2">
    <source>
        <dbReference type="EMBL" id="KAK7301634.1"/>
    </source>
</evidence>
<sequence length="198" mass="21303">MVFDSIAAVPNPSAANTKNPGKKKRTNRSAKLKQYKIDARREQWLSQGTVRSKGCKDGVDDEGHAPPLPAEKHIKRSLEPLSTRRRGEENDGLIHHDSDLESPSNCPNSCNDSGMNFTGSSSSSSSSSGGCCSGNITEEEEDDDEEEDEGDDGCLDDWEEMADALAADDKHQQSPCSDSPPAVQTVLPGEIAHGSKFV</sequence>
<keyword evidence="3" id="KW-1185">Reference proteome</keyword>
<dbReference type="AlphaFoldDB" id="A0AAN9JNY8"/>
<evidence type="ECO:0000256" key="1">
    <source>
        <dbReference type="SAM" id="MobiDB-lite"/>
    </source>
</evidence>
<reference evidence="2 3" key="1">
    <citation type="submission" date="2024-01" db="EMBL/GenBank/DDBJ databases">
        <title>The genomes of 5 underutilized Papilionoideae crops provide insights into root nodulation and disease resistance.</title>
        <authorList>
            <person name="Yuan L."/>
        </authorList>
    </citation>
    <scope>NUCLEOTIDE SEQUENCE [LARGE SCALE GENOMIC DNA]</scope>
    <source>
        <strain evidence="2">LY-2023</strain>
        <tissue evidence="2">Leaf</tissue>
    </source>
</reference>
<feature type="compositionally biased region" description="Acidic residues" evidence="1">
    <location>
        <begin position="137"/>
        <end position="162"/>
    </location>
</feature>
<feature type="compositionally biased region" description="Low complexity" evidence="1">
    <location>
        <begin position="119"/>
        <end position="134"/>
    </location>
</feature>
<organism evidence="2 3">
    <name type="scientific">Clitoria ternatea</name>
    <name type="common">Butterfly pea</name>
    <dbReference type="NCBI Taxonomy" id="43366"/>
    <lineage>
        <taxon>Eukaryota</taxon>
        <taxon>Viridiplantae</taxon>
        <taxon>Streptophyta</taxon>
        <taxon>Embryophyta</taxon>
        <taxon>Tracheophyta</taxon>
        <taxon>Spermatophyta</taxon>
        <taxon>Magnoliopsida</taxon>
        <taxon>eudicotyledons</taxon>
        <taxon>Gunneridae</taxon>
        <taxon>Pentapetalae</taxon>
        <taxon>rosids</taxon>
        <taxon>fabids</taxon>
        <taxon>Fabales</taxon>
        <taxon>Fabaceae</taxon>
        <taxon>Papilionoideae</taxon>
        <taxon>50 kb inversion clade</taxon>
        <taxon>NPAAA clade</taxon>
        <taxon>indigoferoid/millettioid clade</taxon>
        <taxon>Phaseoleae</taxon>
        <taxon>Clitoria</taxon>
    </lineage>
</organism>
<gene>
    <name evidence="2" type="ORF">RJT34_12504</name>
</gene>
<feature type="compositionally biased region" description="Basic and acidic residues" evidence="1">
    <location>
        <begin position="54"/>
        <end position="78"/>
    </location>
</feature>
<dbReference type="EMBL" id="JAYKXN010000003">
    <property type="protein sequence ID" value="KAK7301634.1"/>
    <property type="molecule type" value="Genomic_DNA"/>
</dbReference>
<feature type="region of interest" description="Disordered" evidence="1">
    <location>
        <begin position="1"/>
        <end position="198"/>
    </location>
</feature>
<proteinExistence type="predicted"/>
<accession>A0AAN9JNY8</accession>
<feature type="compositionally biased region" description="Basic residues" evidence="1">
    <location>
        <begin position="20"/>
        <end position="34"/>
    </location>
</feature>